<evidence type="ECO:0000256" key="4">
    <source>
        <dbReference type="ARBA" id="ARBA00022679"/>
    </source>
</evidence>
<dbReference type="GO" id="GO:0008270">
    <property type="term" value="F:zinc ion binding"/>
    <property type="evidence" value="ECO:0007669"/>
    <property type="project" value="UniProtKB-KW"/>
</dbReference>
<dbReference type="RefSeq" id="XP_040670717.1">
    <property type="nucleotide sequence ID" value="XM_040810465.1"/>
</dbReference>
<dbReference type="InterPro" id="IPR001841">
    <property type="entry name" value="Znf_RING"/>
</dbReference>
<dbReference type="Proteomes" id="UP000184073">
    <property type="component" value="Unassembled WGS sequence"/>
</dbReference>
<reference evidence="15" key="1">
    <citation type="journal article" date="2017" name="Genome Biol.">
        <title>Comparative genomics reveals high biological diversity and specific adaptations in the industrially and medically important fungal genus Aspergillus.</title>
        <authorList>
            <person name="de Vries R.P."/>
            <person name="Riley R."/>
            <person name="Wiebenga A."/>
            <person name="Aguilar-Osorio G."/>
            <person name="Amillis S."/>
            <person name="Uchima C.A."/>
            <person name="Anderluh G."/>
            <person name="Asadollahi M."/>
            <person name="Askin M."/>
            <person name="Barry K."/>
            <person name="Battaglia E."/>
            <person name="Bayram O."/>
            <person name="Benocci T."/>
            <person name="Braus-Stromeyer S.A."/>
            <person name="Caldana C."/>
            <person name="Canovas D."/>
            <person name="Cerqueira G.C."/>
            <person name="Chen F."/>
            <person name="Chen W."/>
            <person name="Choi C."/>
            <person name="Clum A."/>
            <person name="Dos Santos R.A."/>
            <person name="Damasio A.R."/>
            <person name="Diallinas G."/>
            <person name="Emri T."/>
            <person name="Fekete E."/>
            <person name="Flipphi M."/>
            <person name="Freyberg S."/>
            <person name="Gallo A."/>
            <person name="Gournas C."/>
            <person name="Habgood R."/>
            <person name="Hainaut M."/>
            <person name="Harispe M.L."/>
            <person name="Henrissat B."/>
            <person name="Hilden K.S."/>
            <person name="Hope R."/>
            <person name="Hossain A."/>
            <person name="Karabika E."/>
            <person name="Karaffa L."/>
            <person name="Karanyi Z."/>
            <person name="Krasevec N."/>
            <person name="Kuo A."/>
            <person name="Kusch H."/>
            <person name="LaButti K."/>
            <person name="Lagendijk E.L."/>
            <person name="Lapidus A."/>
            <person name="Levasseur A."/>
            <person name="Lindquist E."/>
            <person name="Lipzen A."/>
            <person name="Logrieco A.F."/>
            <person name="MacCabe A."/>
            <person name="Maekelae M.R."/>
            <person name="Malavazi I."/>
            <person name="Melin P."/>
            <person name="Meyer V."/>
            <person name="Mielnichuk N."/>
            <person name="Miskei M."/>
            <person name="Molnar A.P."/>
            <person name="Mule G."/>
            <person name="Ngan C.Y."/>
            <person name="Orejas M."/>
            <person name="Orosz E."/>
            <person name="Ouedraogo J.P."/>
            <person name="Overkamp K.M."/>
            <person name="Park H.-S."/>
            <person name="Perrone G."/>
            <person name="Piumi F."/>
            <person name="Punt P.J."/>
            <person name="Ram A.F."/>
            <person name="Ramon A."/>
            <person name="Rauscher S."/>
            <person name="Record E."/>
            <person name="Riano-Pachon D.M."/>
            <person name="Robert V."/>
            <person name="Roehrig J."/>
            <person name="Ruller R."/>
            <person name="Salamov A."/>
            <person name="Salih N.S."/>
            <person name="Samson R.A."/>
            <person name="Sandor E."/>
            <person name="Sanguinetti M."/>
            <person name="Schuetze T."/>
            <person name="Sepcic K."/>
            <person name="Shelest E."/>
            <person name="Sherlock G."/>
            <person name="Sophianopoulou V."/>
            <person name="Squina F.M."/>
            <person name="Sun H."/>
            <person name="Susca A."/>
            <person name="Todd R.B."/>
            <person name="Tsang A."/>
            <person name="Unkles S.E."/>
            <person name="van de Wiele N."/>
            <person name="van Rossen-Uffink D."/>
            <person name="Oliveira J.V."/>
            <person name="Vesth T.C."/>
            <person name="Visser J."/>
            <person name="Yu J.-H."/>
            <person name="Zhou M."/>
            <person name="Andersen M.R."/>
            <person name="Archer D.B."/>
            <person name="Baker S.E."/>
            <person name="Benoit I."/>
            <person name="Brakhage A.A."/>
            <person name="Braus G.H."/>
            <person name="Fischer R."/>
            <person name="Frisvad J.C."/>
            <person name="Goldman G.H."/>
            <person name="Houbraken J."/>
            <person name="Oakley B."/>
            <person name="Pocsi I."/>
            <person name="Scazzocchio C."/>
            <person name="Seiboth B."/>
            <person name="vanKuyk P.A."/>
            <person name="Wortman J."/>
            <person name="Dyer P.S."/>
            <person name="Grigoriev I.V."/>
        </authorList>
    </citation>
    <scope>NUCLEOTIDE SEQUENCE [LARGE SCALE GENOMIC DNA]</scope>
    <source>
        <strain evidence="15">CBS 583.65</strain>
    </source>
</reference>
<dbReference type="Pfam" id="PF22605">
    <property type="entry name" value="IBR_2"/>
    <property type="match status" value="1"/>
</dbReference>
<keyword evidence="5" id="KW-0479">Metal-binding</keyword>
<dbReference type="InterPro" id="IPR031127">
    <property type="entry name" value="E3_UB_ligase_RBR"/>
</dbReference>
<evidence type="ECO:0000256" key="9">
    <source>
        <dbReference type="ARBA" id="ARBA00022833"/>
    </source>
</evidence>
<dbReference type="GeneID" id="63725976"/>
<dbReference type="SUPFAM" id="SSF57850">
    <property type="entry name" value="RING/U-box"/>
    <property type="match status" value="3"/>
</dbReference>
<evidence type="ECO:0000256" key="6">
    <source>
        <dbReference type="ARBA" id="ARBA00022737"/>
    </source>
</evidence>
<evidence type="ECO:0000256" key="11">
    <source>
        <dbReference type="SAM" id="MobiDB-lite"/>
    </source>
</evidence>
<evidence type="ECO:0000256" key="1">
    <source>
        <dbReference type="ARBA" id="ARBA00001798"/>
    </source>
</evidence>
<dbReference type="InterPro" id="IPR044066">
    <property type="entry name" value="TRIAD_supradom"/>
</dbReference>
<dbReference type="Gene3D" id="3.30.40.10">
    <property type="entry name" value="Zinc/RING finger domain, C3HC4 (zinc finger)"/>
    <property type="match status" value="1"/>
</dbReference>
<dbReference type="GO" id="GO:0016567">
    <property type="term" value="P:protein ubiquitination"/>
    <property type="evidence" value="ECO:0007669"/>
    <property type="project" value="InterPro"/>
</dbReference>
<dbReference type="PANTHER" id="PTHR11685">
    <property type="entry name" value="RBR FAMILY RING FINGER AND IBR DOMAIN-CONTAINING"/>
    <property type="match status" value="1"/>
</dbReference>
<dbReference type="InterPro" id="IPR002867">
    <property type="entry name" value="IBR_dom"/>
</dbReference>
<dbReference type="STRING" id="1036611.A0A1L9PU58"/>
<evidence type="ECO:0000256" key="5">
    <source>
        <dbReference type="ARBA" id="ARBA00022723"/>
    </source>
</evidence>
<dbReference type="SMART" id="SM00647">
    <property type="entry name" value="IBR"/>
    <property type="match status" value="1"/>
</dbReference>
<evidence type="ECO:0000256" key="2">
    <source>
        <dbReference type="ARBA" id="ARBA00004906"/>
    </source>
</evidence>
<dbReference type="PROSITE" id="PS50089">
    <property type="entry name" value="ZF_RING_2"/>
    <property type="match status" value="1"/>
</dbReference>
<organism evidence="14 15">
    <name type="scientific">Aspergillus versicolor CBS 583.65</name>
    <dbReference type="NCBI Taxonomy" id="1036611"/>
    <lineage>
        <taxon>Eukaryota</taxon>
        <taxon>Fungi</taxon>
        <taxon>Dikarya</taxon>
        <taxon>Ascomycota</taxon>
        <taxon>Pezizomycotina</taxon>
        <taxon>Eurotiomycetes</taxon>
        <taxon>Eurotiomycetidae</taxon>
        <taxon>Eurotiales</taxon>
        <taxon>Aspergillaceae</taxon>
        <taxon>Aspergillus</taxon>
        <taxon>Aspergillus subgen. Nidulantes</taxon>
    </lineage>
</organism>
<dbReference type="GO" id="GO:0061630">
    <property type="term" value="F:ubiquitin protein ligase activity"/>
    <property type="evidence" value="ECO:0007669"/>
    <property type="project" value="UniProtKB-EC"/>
</dbReference>
<dbReference type="Gene3D" id="1.20.120.1750">
    <property type="match status" value="1"/>
</dbReference>
<evidence type="ECO:0000256" key="8">
    <source>
        <dbReference type="ARBA" id="ARBA00022786"/>
    </source>
</evidence>
<keyword evidence="8" id="KW-0833">Ubl conjugation pathway</keyword>
<accession>A0A1L9PU58</accession>
<evidence type="ECO:0000313" key="15">
    <source>
        <dbReference type="Proteomes" id="UP000184073"/>
    </source>
</evidence>
<evidence type="ECO:0000259" key="12">
    <source>
        <dbReference type="PROSITE" id="PS50089"/>
    </source>
</evidence>
<keyword evidence="6" id="KW-0677">Repeat</keyword>
<protein>
    <recommendedName>
        <fullName evidence="3">RBR-type E3 ubiquitin transferase</fullName>
        <ecNumber evidence="3">2.3.2.31</ecNumber>
    </recommendedName>
</protein>
<keyword evidence="9" id="KW-0862">Zinc</keyword>
<keyword evidence="7 10" id="KW-0863">Zinc-finger</keyword>
<dbReference type="EC" id="2.3.2.31" evidence="3"/>
<evidence type="ECO:0000259" key="13">
    <source>
        <dbReference type="PROSITE" id="PS51873"/>
    </source>
</evidence>
<comment type="pathway">
    <text evidence="2">Protein modification; protein ubiquitination.</text>
</comment>
<feature type="region of interest" description="Disordered" evidence="11">
    <location>
        <begin position="47"/>
        <end position="78"/>
    </location>
</feature>
<evidence type="ECO:0000256" key="10">
    <source>
        <dbReference type="PROSITE-ProRule" id="PRU00175"/>
    </source>
</evidence>
<dbReference type="VEuPathDB" id="FungiDB:ASPVEDRAFT_31375"/>
<evidence type="ECO:0000256" key="7">
    <source>
        <dbReference type="ARBA" id="ARBA00022771"/>
    </source>
</evidence>
<dbReference type="EMBL" id="KV878132">
    <property type="protein sequence ID" value="OJJ04955.1"/>
    <property type="molecule type" value="Genomic_DNA"/>
</dbReference>
<dbReference type="PROSITE" id="PS51873">
    <property type="entry name" value="TRIAD"/>
    <property type="match status" value="1"/>
</dbReference>
<gene>
    <name evidence="14" type="ORF">ASPVEDRAFT_31375</name>
</gene>
<sequence>MMVAFGEGRQRSWELSINAALNDTSAPSSLGPSTEIDVISPLTPIVRREPFPTPGTYGTTARQREDSFSKTVSDISPLDPSESWNDGLWSDATTAGAVLSLLHKEPPESLSRNAPIGQQTRRISRITCSVCLEAFEPGHYPETPIAAGCDHTSISGTHLCTICLSRSLDAQFSISRSASLACPLCHAQLSDEEVERWASTPTFLAYDMARTWRILEQDVEFVMCINPNCSSGQLHAGGLGNPVVVCRACGTRTCFNHRTAPWHDGLTCAEYEAADYQSAINDNRITRPLGVQRFEHARQGQPVSDEFLCQRTIQETTRACPECHAATERAGGCKHMRCMYSLPEKTISIFCKWSINFSIGGLCLREWCWDCGIYWQQGHLGVDCFAPYS</sequence>
<feature type="domain" description="RING-type" evidence="12">
    <location>
        <begin position="128"/>
        <end position="186"/>
    </location>
</feature>
<keyword evidence="4" id="KW-0808">Transferase</keyword>
<keyword evidence="15" id="KW-1185">Reference proteome</keyword>
<comment type="catalytic activity">
    <reaction evidence="1">
        <text>[E2 ubiquitin-conjugating enzyme]-S-ubiquitinyl-L-cysteine + [acceptor protein]-L-lysine = [E2 ubiquitin-conjugating enzyme]-L-cysteine + [acceptor protein]-N(6)-ubiquitinyl-L-lysine.</text>
        <dbReference type="EC" id="2.3.2.31"/>
    </reaction>
</comment>
<name>A0A1L9PU58_ASPVE</name>
<dbReference type="Pfam" id="PF01485">
    <property type="entry name" value="IBR"/>
    <property type="match status" value="1"/>
</dbReference>
<dbReference type="InterPro" id="IPR013083">
    <property type="entry name" value="Znf_RING/FYVE/PHD"/>
</dbReference>
<evidence type="ECO:0000256" key="3">
    <source>
        <dbReference type="ARBA" id="ARBA00012251"/>
    </source>
</evidence>
<feature type="domain" description="RING-type" evidence="13">
    <location>
        <begin position="124"/>
        <end position="389"/>
    </location>
</feature>
<dbReference type="CDD" id="cd20335">
    <property type="entry name" value="BRcat_RBR"/>
    <property type="match status" value="1"/>
</dbReference>
<dbReference type="AlphaFoldDB" id="A0A1L9PU58"/>
<evidence type="ECO:0000313" key="14">
    <source>
        <dbReference type="EMBL" id="OJJ04955.1"/>
    </source>
</evidence>
<proteinExistence type="predicted"/>
<dbReference type="OrthoDB" id="1431934at2759"/>
<dbReference type="InterPro" id="IPR054694">
    <property type="entry name" value="Parkin-like_IBR"/>
</dbReference>